<dbReference type="PANTHER" id="PTHR42760">
    <property type="entry name" value="SHORT-CHAIN DEHYDROGENASES/REDUCTASES FAMILY MEMBER"/>
    <property type="match status" value="1"/>
</dbReference>
<dbReference type="CDD" id="cd05233">
    <property type="entry name" value="SDR_c"/>
    <property type="match status" value="1"/>
</dbReference>
<reference evidence="3 4" key="1">
    <citation type="submission" date="2016-10" db="EMBL/GenBank/DDBJ databases">
        <authorList>
            <person name="de Groot N.N."/>
        </authorList>
    </citation>
    <scope>NUCLEOTIDE SEQUENCE [LARGE SCALE GENOMIC DNA]</scope>
    <source>
        <strain evidence="3 4">DSM 44215</strain>
    </source>
</reference>
<evidence type="ECO:0000256" key="2">
    <source>
        <dbReference type="ARBA" id="ARBA00023002"/>
    </source>
</evidence>
<dbReference type="InterPro" id="IPR002347">
    <property type="entry name" value="SDR_fam"/>
</dbReference>
<evidence type="ECO:0000313" key="3">
    <source>
        <dbReference type="EMBL" id="SDU69117.1"/>
    </source>
</evidence>
<name>A0A1H2KK83_9ACTN</name>
<dbReference type="PROSITE" id="PS00061">
    <property type="entry name" value="ADH_SHORT"/>
    <property type="match status" value="1"/>
</dbReference>
<gene>
    <name evidence="3" type="ORF">SAMN04488548_1343356</name>
</gene>
<dbReference type="InterPro" id="IPR036291">
    <property type="entry name" value="NAD(P)-bd_dom_sf"/>
</dbReference>
<dbReference type="EMBL" id="FNLM01000034">
    <property type="protein sequence ID" value="SDU69117.1"/>
    <property type="molecule type" value="Genomic_DNA"/>
</dbReference>
<dbReference type="OrthoDB" id="7064009at2"/>
<dbReference type="AlphaFoldDB" id="A0A1H2KK83"/>
<proteinExistence type="inferred from homology"/>
<dbReference type="FunFam" id="3.40.50.720:FF:000084">
    <property type="entry name" value="Short-chain dehydrogenase reductase"/>
    <property type="match status" value="1"/>
</dbReference>
<dbReference type="SUPFAM" id="SSF51735">
    <property type="entry name" value="NAD(P)-binding Rossmann-fold domains"/>
    <property type="match status" value="1"/>
</dbReference>
<dbReference type="PRINTS" id="PR00081">
    <property type="entry name" value="GDHRDH"/>
</dbReference>
<dbReference type="Gene3D" id="3.40.50.720">
    <property type="entry name" value="NAD(P)-binding Rossmann-like Domain"/>
    <property type="match status" value="1"/>
</dbReference>
<dbReference type="STRING" id="158898.SAMN04488548_1343356"/>
<dbReference type="PRINTS" id="PR00080">
    <property type="entry name" value="SDRFAMILY"/>
</dbReference>
<sequence>MDLGLADARVLVTGGASNIGRGIVHGFAREGARIVLSDIDGEQAEKVAAEATAAGAAEVRLAIADLTEPDAPEQAVAAAVDAWGGLDCLVNNAGWSVPGFLTEDTDRDRWQRLVEVNLYSSIATTQAALEPMSANGSGSIVFVSSDAAFGQIRQAVYGATKAAVVALARTTAKEFGRKGIRSNIVCPGLVVPKGPEAVGAKSLWAGGAGTVFDDKQTEFMTKGTPLRRLTTAEDVANSVVWLSSERAARQVTGQMFSVSGGYTMP</sequence>
<dbReference type="InterPro" id="IPR020904">
    <property type="entry name" value="Sc_DH/Rdtase_CS"/>
</dbReference>
<organism evidence="3 4">
    <name type="scientific">Gordonia westfalica</name>
    <dbReference type="NCBI Taxonomy" id="158898"/>
    <lineage>
        <taxon>Bacteria</taxon>
        <taxon>Bacillati</taxon>
        <taxon>Actinomycetota</taxon>
        <taxon>Actinomycetes</taxon>
        <taxon>Mycobacteriales</taxon>
        <taxon>Gordoniaceae</taxon>
        <taxon>Gordonia</taxon>
    </lineage>
</organism>
<dbReference type="Proteomes" id="UP000183180">
    <property type="component" value="Unassembled WGS sequence"/>
</dbReference>
<comment type="similarity">
    <text evidence="1">Belongs to the short-chain dehydrogenases/reductases (SDR) family.</text>
</comment>
<dbReference type="Pfam" id="PF13561">
    <property type="entry name" value="adh_short_C2"/>
    <property type="match status" value="1"/>
</dbReference>
<dbReference type="RefSeq" id="WP_074853089.1">
    <property type="nucleotide sequence ID" value="NZ_FNLM01000034.1"/>
</dbReference>
<dbReference type="GO" id="GO:0016616">
    <property type="term" value="F:oxidoreductase activity, acting on the CH-OH group of donors, NAD or NADP as acceptor"/>
    <property type="evidence" value="ECO:0007669"/>
    <property type="project" value="TreeGrafter"/>
</dbReference>
<dbReference type="GO" id="GO:0030497">
    <property type="term" value="P:fatty acid elongation"/>
    <property type="evidence" value="ECO:0007669"/>
    <property type="project" value="TreeGrafter"/>
</dbReference>
<accession>A0A1H2KK83</accession>
<dbReference type="PANTHER" id="PTHR42760:SF40">
    <property type="entry name" value="3-OXOACYL-[ACYL-CARRIER-PROTEIN] REDUCTASE, CHLOROPLASTIC"/>
    <property type="match status" value="1"/>
</dbReference>
<keyword evidence="2" id="KW-0560">Oxidoreductase</keyword>
<evidence type="ECO:0000313" key="4">
    <source>
        <dbReference type="Proteomes" id="UP000183180"/>
    </source>
</evidence>
<protein>
    <submittedName>
        <fullName evidence="3">NAD(P)-dependent dehydrogenase, short-chain alcohol dehydrogenase family</fullName>
    </submittedName>
</protein>
<evidence type="ECO:0000256" key="1">
    <source>
        <dbReference type="ARBA" id="ARBA00006484"/>
    </source>
</evidence>